<accession>A0A645G957</accession>
<evidence type="ECO:0000313" key="1">
    <source>
        <dbReference type="EMBL" id="MPN22646.1"/>
    </source>
</evidence>
<protein>
    <submittedName>
        <fullName evidence="1">Uncharacterized protein</fullName>
    </submittedName>
</protein>
<dbReference type="AlphaFoldDB" id="A0A645G957"/>
<name>A0A645G957_9ZZZZ</name>
<comment type="caution">
    <text evidence="1">The sequence shown here is derived from an EMBL/GenBank/DDBJ whole genome shotgun (WGS) entry which is preliminary data.</text>
</comment>
<dbReference type="EMBL" id="VSSQ01070931">
    <property type="protein sequence ID" value="MPN22646.1"/>
    <property type="molecule type" value="Genomic_DNA"/>
</dbReference>
<sequence>MDAFKTVGEHLVGIKIRQEVDILDSRFRVFAGRGHREEHTDRLVDVYNLLTVDVVDLQAHKLRFRLGFVQGNDAGIVHVILRHGKRAARGDHRVERRERRVGVNHEVRIDELVVVKLIEEADAILEARPQHLRRGGDHFFRHLRFVNKREDEGQGLRRVVRAGQANGVHFHTRPVDVPGLCVVHELFVIFNAHVIEAGFVHFKRNALRIQPILADEIGVAADH</sequence>
<reference evidence="1" key="1">
    <citation type="submission" date="2019-08" db="EMBL/GenBank/DDBJ databases">
        <authorList>
            <person name="Kucharzyk K."/>
            <person name="Murdoch R.W."/>
            <person name="Higgins S."/>
            <person name="Loffler F."/>
        </authorList>
    </citation>
    <scope>NUCLEOTIDE SEQUENCE</scope>
</reference>
<proteinExistence type="predicted"/>
<organism evidence="1">
    <name type="scientific">bioreactor metagenome</name>
    <dbReference type="NCBI Taxonomy" id="1076179"/>
    <lineage>
        <taxon>unclassified sequences</taxon>
        <taxon>metagenomes</taxon>
        <taxon>ecological metagenomes</taxon>
    </lineage>
</organism>
<gene>
    <name evidence="1" type="ORF">SDC9_170029</name>
</gene>